<dbReference type="InterPro" id="IPR044862">
    <property type="entry name" value="Pro_4_hyd_alph_FE2OG_OXY"/>
</dbReference>
<evidence type="ECO:0000256" key="2">
    <source>
        <dbReference type="ARBA" id="ARBA00022723"/>
    </source>
</evidence>
<dbReference type="InterPro" id="IPR006620">
    <property type="entry name" value="Pro_4_hyd_alph"/>
</dbReference>
<evidence type="ECO:0000259" key="7">
    <source>
        <dbReference type="SMART" id="SM00702"/>
    </source>
</evidence>
<dbReference type="Proteomes" id="UP000800092">
    <property type="component" value="Unassembled WGS sequence"/>
</dbReference>
<dbReference type="FunFam" id="2.60.120.620:FF:000021">
    <property type="entry name" value="WGS project CABT00000000 data, contig 2.8"/>
    <property type="match status" value="1"/>
</dbReference>
<reference evidence="8" key="1">
    <citation type="journal article" date="2020" name="Stud. Mycol.">
        <title>101 Dothideomycetes genomes: a test case for predicting lifestyles and emergence of pathogens.</title>
        <authorList>
            <person name="Haridas S."/>
            <person name="Albert R."/>
            <person name="Binder M."/>
            <person name="Bloem J."/>
            <person name="Labutti K."/>
            <person name="Salamov A."/>
            <person name="Andreopoulos B."/>
            <person name="Baker S."/>
            <person name="Barry K."/>
            <person name="Bills G."/>
            <person name="Bluhm B."/>
            <person name="Cannon C."/>
            <person name="Castanera R."/>
            <person name="Culley D."/>
            <person name="Daum C."/>
            <person name="Ezra D."/>
            <person name="Gonzalez J."/>
            <person name="Henrissat B."/>
            <person name="Kuo A."/>
            <person name="Liang C."/>
            <person name="Lipzen A."/>
            <person name="Lutzoni F."/>
            <person name="Magnuson J."/>
            <person name="Mondo S."/>
            <person name="Nolan M."/>
            <person name="Ohm R."/>
            <person name="Pangilinan J."/>
            <person name="Park H.-J."/>
            <person name="Ramirez L."/>
            <person name="Alfaro M."/>
            <person name="Sun H."/>
            <person name="Tritt A."/>
            <person name="Yoshinaga Y."/>
            <person name="Zwiers L.-H."/>
            <person name="Turgeon B."/>
            <person name="Goodwin S."/>
            <person name="Spatafora J."/>
            <person name="Crous P."/>
            <person name="Grigoriev I."/>
        </authorList>
    </citation>
    <scope>NUCLEOTIDE SEQUENCE</scope>
    <source>
        <strain evidence="8">Tuck. ex Michener</strain>
    </source>
</reference>
<evidence type="ECO:0000256" key="1">
    <source>
        <dbReference type="ARBA" id="ARBA00001961"/>
    </source>
</evidence>
<dbReference type="EMBL" id="ML991837">
    <property type="protein sequence ID" value="KAF2230706.1"/>
    <property type="molecule type" value="Genomic_DNA"/>
</dbReference>
<dbReference type="GO" id="GO:0005783">
    <property type="term" value="C:endoplasmic reticulum"/>
    <property type="evidence" value="ECO:0007669"/>
    <property type="project" value="TreeGrafter"/>
</dbReference>
<evidence type="ECO:0000256" key="6">
    <source>
        <dbReference type="SAM" id="MobiDB-lite"/>
    </source>
</evidence>
<gene>
    <name evidence="8" type="ORF">EV356DRAFT_536190</name>
</gene>
<dbReference type="InterPro" id="IPR045054">
    <property type="entry name" value="P4HA-like"/>
</dbReference>
<dbReference type="AlphaFoldDB" id="A0A6A6GY33"/>
<name>A0A6A6GY33_VIRVR</name>
<evidence type="ECO:0000256" key="4">
    <source>
        <dbReference type="ARBA" id="ARBA00023002"/>
    </source>
</evidence>
<evidence type="ECO:0000313" key="8">
    <source>
        <dbReference type="EMBL" id="KAF2230706.1"/>
    </source>
</evidence>
<dbReference type="Gene3D" id="2.60.120.620">
    <property type="entry name" value="q2cbj1_9rhob like domain"/>
    <property type="match status" value="1"/>
</dbReference>
<dbReference type="PANTHER" id="PTHR10869:SF236">
    <property type="entry name" value="PROLYL 4-HYDROXYLASE ALPHA SUBUNIT DOMAIN-CONTAINING PROTEIN"/>
    <property type="match status" value="1"/>
</dbReference>
<dbReference type="GO" id="GO:0031418">
    <property type="term" value="F:L-ascorbic acid binding"/>
    <property type="evidence" value="ECO:0007669"/>
    <property type="project" value="InterPro"/>
</dbReference>
<proteinExistence type="predicted"/>
<dbReference type="SMART" id="SM00702">
    <property type="entry name" value="P4Hc"/>
    <property type="match status" value="1"/>
</dbReference>
<evidence type="ECO:0000313" key="9">
    <source>
        <dbReference type="Proteomes" id="UP000800092"/>
    </source>
</evidence>
<comment type="cofactor">
    <cofactor evidence="1">
        <name>L-ascorbate</name>
        <dbReference type="ChEBI" id="CHEBI:38290"/>
    </cofactor>
</comment>
<dbReference type="PANTHER" id="PTHR10869">
    <property type="entry name" value="PROLYL 4-HYDROXYLASE ALPHA SUBUNIT"/>
    <property type="match status" value="1"/>
</dbReference>
<keyword evidence="3" id="KW-0223">Dioxygenase</keyword>
<keyword evidence="2" id="KW-0479">Metal-binding</keyword>
<sequence length="247" mass="27660">MPAKTRRKGSQQDPKKSPKPSNSTYQPPPWPIFKPLVPWSDLSLNILAANQIVTISNFWTTSLCRTYTSFLSSLPLITTPGRPKKGEAVRVNDRFQIDDAAFATRLWQDTALKELVLGVDNSQELWGGEVLGLNPSIRIYRYSKGQFFDKHYDDSNNVTLPTPSPTQAKTTWTLLLYLTSPSTGCIGGETVFYPEHANGNDGSAIVIDLETGMLLLHRHGADCMLHEGKEVQQGEKWIIRSDLCVRR</sequence>
<feature type="region of interest" description="Disordered" evidence="6">
    <location>
        <begin position="1"/>
        <end position="27"/>
    </location>
</feature>
<keyword evidence="4" id="KW-0560">Oxidoreductase</keyword>
<protein>
    <recommendedName>
        <fullName evidence="7">Prolyl 4-hydroxylase alpha subunit domain-containing protein</fullName>
    </recommendedName>
</protein>
<keyword evidence="9" id="KW-1185">Reference proteome</keyword>
<accession>A0A6A6GY33</accession>
<evidence type="ECO:0000256" key="5">
    <source>
        <dbReference type="ARBA" id="ARBA00023004"/>
    </source>
</evidence>
<keyword evidence="5" id="KW-0408">Iron</keyword>
<dbReference type="GO" id="GO:0005506">
    <property type="term" value="F:iron ion binding"/>
    <property type="evidence" value="ECO:0007669"/>
    <property type="project" value="InterPro"/>
</dbReference>
<dbReference type="Pfam" id="PF13640">
    <property type="entry name" value="2OG-FeII_Oxy_3"/>
    <property type="match status" value="1"/>
</dbReference>
<dbReference type="OrthoDB" id="69177at2759"/>
<dbReference type="GO" id="GO:0004656">
    <property type="term" value="F:procollagen-proline 4-dioxygenase activity"/>
    <property type="evidence" value="ECO:0007669"/>
    <property type="project" value="TreeGrafter"/>
</dbReference>
<evidence type="ECO:0000256" key="3">
    <source>
        <dbReference type="ARBA" id="ARBA00022964"/>
    </source>
</evidence>
<organism evidence="8 9">
    <name type="scientific">Viridothelium virens</name>
    <name type="common">Speckled blister lichen</name>
    <name type="synonym">Trypethelium virens</name>
    <dbReference type="NCBI Taxonomy" id="1048519"/>
    <lineage>
        <taxon>Eukaryota</taxon>
        <taxon>Fungi</taxon>
        <taxon>Dikarya</taxon>
        <taxon>Ascomycota</taxon>
        <taxon>Pezizomycotina</taxon>
        <taxon>Dothideomycetes</taxon>
        <taxon>Dothideomycetes incertae sedis</taxon>
        <taxon>Trypetheliales</taxon>
        <taxon>Trypetheliaceae</taxon>
        <taxon>Viridothelium</taxon>
    </lineage>
</organism>
<feature type="domain" description="Prolyl 4-hydroxylase alpha subunit" evidence="7">
    <location>
        <begin position="50"/>
        <end position="244"/>
    </location>
</feature>